<dbReference type="Pfam" id="PF00762">
    <property type="entry name" value="Ferrochelatase"/>
    <property type="match status" value="1"/>
</dbReference>
<organism evidence="9 10">
    <name type="scientific">Flammeovirga yaeyamensis</name>
    <dbReference type="NCBI Taxonomy" id="367791"/>
    <lineage>
        <taxon>Bacteria</taxon>
        <taxon>Pseudomonadati</taxon>
        <taxon>Bacteroidota</taxon>
        <taxon>Cytophagia</taxon>
        <taxon>Cytophagales</taxon>
        <taxon>Flammeovirgaceae</taxon>
        <taxon>Flammeovirga</taxon>
    </lineage>
</organism>
<dbReference type="AlphaFoldDB" id="A0AAX1N2S1"/>
<comment type="function">
    <text evidence="7">Catalyzes the ferrous insertion into protoporphyrin IX.</text>
</comment>
<dbReference type="InterPro" id="IPR033644">
    <property type="entry name" value="Ferrochelatase_C"/>
</dbReference>
<proteinExistence type="inferred from homology"/>
<feature type="binding site" evidence="7">
    <location>
        <position position="304"/>
    </location>
    <ligand>
        <name>Fe(2+)</name>
        <dbReference type="ChEBI" id="CHEBI:29033"/>
    </ligand>
</feature>
<dbReference type="EC" id="4.98.1.1" evidence="7"/>
<dbReference type="GO" id="GO:0005737">
    <property type="term" value="C:cytoplasm"/>
    <property type="evidence" value="ECO:0007669"/>
    <property type="project" value="UniProtKB-SubCell"/>
</dbReference>
<comment type="catalytic activity">
    <reaction evidence="7">
        <text>heme b + 2 H(+) = protoporphyrin IX + Fe(2+)</text>
        <dbReference type="Rhea" id="RHEA:22584"/>
        <dbReference type="ChEBI" id="CHEBI:15378"/>
        <dbReference type="ChEBI" id="CHEBI:29033"/>
        <dbReference type="ChEBI" id="CHEBI:57306"/>
        <dbReference type="ChEBI" id="CHEBI:60344"/>
        <dbReference type="EC" id="4.98.1.1"/>
    </reaction>
</comment>
<keyword evidence="10" id="KW-1185">Reference proteome</keyword>
<accession>A0AAX1N2S1</accession>
<protein>
    <recommendedName>
        <fullName evidence="7">Ferrochelatase</fullName>
        <ecNumber evidence="7">4.98.1.1</ecNumber>
    </recommendedName>
    <alternativeName>
        <fullName evidence="7">Heme synthase</fullName>
    </alternativeName>
    <alternativeName>
        <fullName evidence="7">Protoheme ferro-lyase</fullName>
    </alternativeName>
</protein>
<evidence type="ECO:0000256" key="4">
    <source>
        <dbReference type="ARBA" id="ARBA00023239"/>
    </source>
</evidence>
<dbReference type="InterPro" id="IPR033659">
    <property type="entry name" value="Ferrochelatase_N"/>
</dbReference>
<comment type="similarity">
    <text evidence="1 7 8">Belongs to the ferrochelatase family.</text>
</comment>
<evidence type="ECO:0000256" key="5">
    <source>
        <dbReference type="ARBA" id="ARBA00023244"/>
    </source>
</evidence>
<keyword evidence="7" id="KW-0479">Metal-binding</keyword>
<dbReference type="PANTHER" id="PTHR11108:SF1">
    <property type="entry name" value="FERROCHELATASE, MITOCHONDRIAL"/>
    <property type="match status" value="1"/>
</dbReference>
<evidence type="ECO:0000313" key="9">
    <source>
        <dbReference type="EMBL" id="QWG00367.1"/>
    </source>
</evidence>
<keyword evidence="3 7" id="KW-0350">Heme biosynthesis</keyword>
<dbReference type="CDD" id="cd00419">
    <property type="entry name" value="Ferrochelatase_C"/>
    <property type="match status" value="1"/>
</dbReference>
<dbReference type="InterPro" id="IPR001015">
    <property type="entry name" value="Ferrochelatase"/>
</dbReference>
<dbReference type="NCBIfam" id="TIGR00109">
    <property type="entry name" value="hemH"/>
    <property type="match status" value="1"/>
</dbReference>
<dbReference type="HAMAP" id="MF_00323">
    <property type="entry name" value="Ferrochelatase"/>
    <property type="match status" value="1"/>
</dbReference>
<reference evidence="9 10" key="1">
    <citation type="submission" date="2021-05" db="EMBL/GenBank/DDBJ databases">
        <title>Comparative genomic studies on the polysaccharide-degrading batcterial strains of the Flammeovirga genus.</title>
        <authorList>
            <person name="Zewei F."/>
            <person name="Zheng Z."/>
            <person name="Yu L."/>
            <person name="Ruyue G."/>
            <person name="Yanhong M."/>
            <person name="Yuanyuan C."/>
            <person name="Jingyan G."/>
            <person name="Wenjun H."/>
        </authorList>
    </citation>
    <scope>NUCLEOTIDE SEQUENCE [LARGE SCALE GENOMIC DNA]</scope>
    <source>
        <strain evidence="9 10">NBRC:100898</strain>
    </source>
</reference>
<evidence type="ECO:0000313" key="10">
    <source>
        <dbReference type="Proteomes" id="UP000678679"/>
    </source>
</evidence>
<keyword evidence="4 7" id="KW-0456">Lyase</keyword>
<dbReference type="PANTHER" id="PTHR11108">
    <property type="entry name" value="FERROCHELATASE"/>
    <property type="match status" value="1"/>
</dbReference>
<comment type="catalytic activity">
    <reaction evidence="6">
        <text>Fe-coproporphyrin III + 2 H(+) = coproporphyrin III + Fe(2+)</text>
        <dbReference type="Rhea" id="RHEA:49572"/>
        <dbReference type="ChEBI" id="CHEBI:15378"/>
        <dbReference type="ChEBI" id="CHEBI:29033"/>
        <dbReference type="ChEBI" id="CHEBI:68438"/>
        <dbReference type="ChEBI" id="CHEBI:131725"/>
        <dbReference type="EC" id="4.99.1.9"/>
    </reaction>
    <physiologicalReaction direction="right-to-left" evidence="6">
        <dbReference type="Rhea" id="RHEA:49574"/>
    </physiologicalReaction>
</comment>
<keyword evidence="2 7" id="KW-0408">Iron</keyword>
<dbReference type="KEGG" id="fya:KMW28_11960"/>
<evidence type="ECO:0000256" key="1">
    <source>
        <dbReference type="ARBA" id="ARBA00007718"/>
    </source>
</evidence>
<sequence length="358" mass="41155">MSFIENNLIMKKGVLLVNLGTPDSQKTPDVRKYLREFLMDERVIDIPFYKRWPLVNLIIAPFRAPKSAKEYEKVWTDKGSPLLLYGLECKKLLQEKLGQEYAVALGMRYQSPSIESALFELRQQGVKEIVVLPLFPQYASATTGSVMQKVMELVKNWQIVPDVSFVQHYHRHPLFIKTFAELGNKYMRERTYDHVIFSFHGLPQRQIVKAGISTCCKANGETACVNKMYGKNTFCYRSACFETADLIAAEMKLDKKNYSVCFQSRLGKDPWIQPYTEDVIIDLGKQNKKSVLAFSPAFVADCLETTVEVGEEYKEIFEENGGEHWQLVESLNDHPQWIDCLSDLVKGNESQVEELNTY</sequence>
<evidence type="ECO:0000256" key="2">
    <source>
        <dbReference type="ARBA" id="ARBA00023004"/>
    </source>
</evidence>
<evidence type="ECO:0000256" key="6">
    <source>
        <dbReference type="ARBA" id="ARBA00024536"/>
    </source>
</evidence>
<dbReference type="Proteomes" id="UP000678679">
    <property type="component" value="Chromosome 1"/>
</dbReference>
<evidence type="ECO:0000256" key="3">
    <source>
        <dbReference type="ARBA" id="ARBA00023133"/>
    </source>
</evidence>
<comment type="pathway">
    <text evidence="7">Porphyrin-containing compound metabolism; protoheme biosynthesis; protoheme from protoporphyrin-IX: step 1/1.</text>
</comment>
<keyword evidence="5 7" id="KW-0627">Porphyrin biosynthesis</keyword>
<dbReference type="GO" id="GO:0046872">
    <property type="term" value="F:metal ion binding"/>
    <property type="evidence" value="ECO:0007669"/>
    <property type="project" value="UniProtKB-KW"/>
</dbReference>
<dbReference type="EMBL" id="CP076132">
    <property type="protein sequence ID" value="QWG00367.1"/>
    <property type="molecule type" value="Genomic_DNA"/>
</dbReference>
<dbReference type="GO" id="GO:0006783">
    <property type="term" value="P:heme biosynthetic process"/>
    <property type="evidence" value="ECO:0007669"/>
    <property type="project" value="UniProtKB-UniRule"/>
</dbReference>
<dbReference type="GO" id="GO:0004325">
    <property type="term" value="F:ferrochelatase activity"/>
    <property type="evidence" value="ECO:0007669"/>
    <property type="project" value="UniProtKB-UniRule"/>
</dbReference>
<dbReference type="SUPFAM" id="SSF53800">
    <property type="entry name" value="Chelatase"/>
    <property type="match status" value="1"/>
</dbReference>
<evidence type="ECO:0000256" key="7">
    <source>
        <dbReference type="HAMAP-Rule" id="MF_00323"/>
    </source>
</evidence>
<comment type="subcellular location">
    <subcellularLocation>
        <location evidence="7">Cytoplasm</location>
    </subcellularLocation>
</comment>
<dbReference type="Gene3D" id="3.40.50.1400">
    <property type="match status" value="2"/>
</dbReference>
<dbReference type="CDD" id="cd03411">
    <property type="entry name" value="Ferrochelatase_N"/>
    <property type="match status" value="1"/>
</dbReference>
<name>A0AAX1N2S1_9BACT</name>
<keyword evidence="7" id="KW-0963">Cytoplasm</keyword>
<evidence type="ECO:0000256" key="8">
    <source>
        <dbReference type="RuleBase" id="RU004185"/>
    </source>
</evidence>
<gene>
    <name evidence="7 9" type="primary">hemH</name>
    <name evidence="9" type="ORF">KMW28_11960</name>
</gene>
<feature type="binding site" evidence="7">
    <location>
        <position position="200"/>
    </location>
    <ligand>
        <name>Fe(2+)</name>
        <dbReference type="ChEBI" id="CHEBI:29033"/>
    </ligand>
</feature>